<dbReference type="EMBL" id="CP115611">
    <property type="protein sequence ID" value="WBW71378.1"/>
    <property type="molecule type" value="Genomic_DNA"/>
</dbReference>
<reference evidence="2 3" key="1">
    <citation type="journal article" date="2023" name="G3 (Bethesda)">
        <title>A high-quality reference genome for the fission yeast Schizosaccharomyces osmophilus.</title>
        <authorList>
            <person name="Jia G.S."/>
            <person name="Zhang W.C."/>
            <person name="Liang Y."/>
            <person name="Liu X.H."/>
            <person name="Rhind N."/>
            <person name="Pidoux A."/>
            <person name="Brysch-Herzberg M."/>
            <person name="Du L.L."/>
        </authorList>
    </citation>
    <scope>NUCLEOTIDE SEQUENCE [LARGE SCALE GENOMIC DNA]</scope>
    <source>
        <strain evidence="2 3">CBS 15793</strain>
    </source>
</reference>
<evidence type="ECO:0000256" key="1">
    <source>
        <dbReference type="SAM" id="Phobius"/>
    </source>
</evidence>
<feature type="transmembrane region" description="Helical" evidence="1">
    <location>
        <begin position="90"/>
        <end position="108"/>
    </location>
</feature>
<proteinExistence type="predicted"/>
<keyword evidence="1" id="KW-0472">Membrane</keyword>
<dbReference type="PANTHER" id="PTHR28161">
    <property type="entry name" value="ATP SYNTHASE SUBUNIT F, MITOCHONDRIAL"/>
    <property type="match status" value="1"/>
</dbReference>
<dbReference type="GO" id="GO:0046933">
    <property type="term" value="F:proton-transporting ATP synthase activity, rotational mechanism"/>
    <property type="evidence" value="ECO:0007669"/>
    <property type="project" value="TreeGrafter"/>
</dbReference>
<protein>
    <submittedName>
        <fullName evidence="2">F1-FO ATP synthase subunit F</fullName>
    </submittedName>
</protein>
<dbReference type="KEGG" id="som:SOMG_00533"/>
<keyword evidence="3" id="KW-1185">Reference proteome</keyword>
<name>A0AAE9WB53_9SCHI</name>
<keyword evidence="1" id="KW-1133">Transmembrane helix</keyword>
<evidence type="ECO:0000313" key="2">
    <source>
        <dbReference type="EMBL" id="WBW71378.1"/>
    </source>
</evidence>
<organism evidence="2 3">
    <name type="scientific">Schizosaccharomyces osmophilus</name>
    <dbReference type="NCBI Taxonomy" id="2545709"/>
    <lineage>
        <taxon>Eukaryota</taxon>
        <taxon>Fungi</taxon>
        <taxon>Dikarya</taxon>
        <taxon>Ascomycota</taxon>
        <taxon>Taphrinomycotina</taxon>
        <taxon>Schizosaccharomycetes</taxon>
        <taxon>Schizosaccharomycetales</taxon>
        <taxon>Schizosaccharomycetaceae</taxon>
        <taxon>Schizosaccharomyces</taxon>
    </lineage>
</organism>
<gene>
    <name evidence="2" type="primary">atp17</name>
    <name evidence="2" type="ORF">SOMG_00533</name>
</gene>
<dbReference type="RefSeq" id="XP_056035621.1">
    <property type="nucleotide sequence ID" value="XM_056179327.1"/>
</dbReference>
<dbReference type="InterPro" id="IPR019727">
    <property type="entry name" value="ATP_synth_F0_fsu_mt_fun"/>
</dbReference>
<accession>A0AAE9WB53</accession>
<keyword evidence="1" id="KW-0812">Transmembrane</keyword>
<dbReference type="GeneID" id="80874016"/>
<dbReference type="AlphaFoldDB" id="A0AAE9WB53"/>
<dbReference type="PANTHER" id="PTHR28161:SF1">
    <property type="entry name" value="ATP SYNTHASE SUBUNIT F, MITOCHONDRIAL"/>
    <property type="match status" value="1"/>
</dbReference>
<dbReference type="Proteomes" id="UP001212411">
    <property type="component" value="Chromosome 1"/>
</dbReference>
<dbReference type="Pfam" id="PF10791">
    <property type="entry name" value="F1F0-ATPsyn_F"/>
    <property type="match status" value="1"/>
</dbReference>
<evidence type="ECO:0000313" key="3">
    <source>
        <dbReference type="Proteomes" id="UP001212411"/>
    </source>
</evidence>
<sequence length="115" mass="12763">MSGSKAGTNPTIHSPTNSVRMAPFSLKPFIPPQVANPTALNAFPSSARMGRIVDFYTRLPKGTAPKKSSNGFFNWYYAKYLGKNASGAPLLHLVGAIFIFSYASEYFYHIRHHEH</sequence>